<evidence type="ECO:0000313" key="3">
    <source>
        <dbReference type="Proteomes" id="UP000030377"/>
    </source>
</evidence>
<accession>A0A0A3XGT6</accession>
<proteinExistence type="predicted"/>
<reference evidence="2 3" key="1">
    <citation type="submission" date="2014-09" db="EMBL/GenBank/DDBJ databases">
        <title>Draft genome of Bradyrhizobium japonicum Is-34.</title>
        <authorList>
            <person name="Tsurumaru H."/>
            <person name="Yamakawa T."/>
            <person name="Hashimoto S."/>
            <person name="Okizaki K."/>
            <person name="Kanesaki Y."/>
            <person name="Yoshikawa H."/>
            <person name="Yajima S."/>
        </authorList>
    </citation>
    <scope>NUCLEOTIDE SEQUENCE [LARGE SCALE GENOMIC DNA]</scope>
    <source>
        <strain evidence="2 3">Is-34</strain>
    </source>
</reference>
<dbReference type="AlphaFoldDB" id="A0A0A3XGT6"/>
<dbReference type="Proteomes" id="UP000030377">
    <property type="component" value="Unassembled WGS sequence"/>
</dbReference>
<organism evidence="2 3">
    <name type="scientific">Bradyrhizobium japonicum</name>
    <dbReference type="NCBI Taxonomy" id="375"/>
    <lineage>
        <taxon>Bacteria</taxon>
        <taxon>Pseudomonadati</taxon>
        <taxon>Pseudomonadota</taxon>
        <taxon>Alphaproteobacteria</taxon>
        <taxon>Hyphomicrobiales</taxon>
        <taxon>Nitrobacteraceae</taxon>
        <taxon>Bradyrhizobium</taxon>
    </lineage>
</organism>
<dbReference type="RefSeq" id="WP_041960548.1">
    <property type="nucleotide sequence ID" value="NZ_JRPN01000043.1"/>
</dbReference>
<name>A0A0A3XGT6_BRAJP</name>
<sequence>MKPGAFSAGLIGLLAMLAGPARLPIGEQPIMIGKAIAEEGGKKNAEEGTPESKTGPAPVMPMARDPSAAVMEEFEAARRAGTREAFELFIARHGDDPLAERARAELKRRSR</sequence>
<protein>
    <submittedName>
        <fullName evidence="2">Uncharacterized protein</fullName>
    </submittedName>
</protein>
<evidence type="ECO:0000313" key="2">
    <source>
        <dbReference type="EMBL" id="KGT73632.1"/>
    </source>
</evidence>
<comment type="caution">
    <text evidence="2">The sequence shown here is derived from an EMBL/GenBank/DDBJ whole genome shotgun (WGS) entry which is preliminary data.</text>
</comment>
<evidence type="ECO:0000256" key="1">
    <source>
        <dbReference type="SAM" id="MobiDB-lite"/>
    </source>
</evidence>
<feature type="region of interest" description="Disordered" evidence="1">
    <location>
        <begin position="38"/>
        <end position="63"/>
    </location>
</feature>
<gene>
    <name evidence="2" type="ORF">MA20_43265</name>
</gene>
<dbReference type="EMBL" id="JRPN01000043">
    <property type="protein sequence ID" value="KGT73632.1"/>
    <property type="molecule type" value="Genomic_DNA"/>
</dbReference>